<evidence type="ECO:0000256" key="1">
    <source>
        <dbReference type="SAM" id="MobiDB-lite"/>
    </source>
</evidence>
<dbReference type="GO" id="GO:0004222">
    <property type="term" value="F:metalloendopeptidase activity"/>
    <property type="evidence" value="ECO:0007669"/>
    <property type="project" value="TreeGrafter"/>
</dbReference>
<accession>A0A157Z0F4</accession>
<reference evidence="3" key="1">
    <citation type="submission" date="2016-01" db="EMBL/GenBank/DDBJ databases">
        <authorList>
            <person name="Peeters C."/>
        </authorList>
    </citation>
    <scope>NUCLEOTIDE SEQUENCE [LARGE SCALE GENOMIC DNA]</scope>
    <source>
        <strain evidence="3">LMG 29325</strain>
    </source>
</reference>
<dbReference type="InterPro" id="IPR050570">
    <property type="entry name" value="Cell_wall_metabolism_enzyme"/>
</dbReference>
<dbReference type="CDD" id="cd12797">
    <property type="entry name" value="M23_peptidase"/>
    <property type="match status" value="1"/>
</dbReference>
<dbReference type="Pfam" id="PF01551">
    <property type="entry name" value="Peptidase_M23"/>
    <property type="match status" value="1"/>
</dbReference>
<feature type="region of interest" description="Disordered" evidence="1">
    <location>
        <begin position="106"/>
        <end position="151"/>
    </location>
</feature>
<dbReference type="PANTHER" id="PTHR21666">
    <property type="entry name" value="PEPTIDASE-RELATED"/>
    <property type="match status" value="1"/>
</dbReference>
<evidence type="ECO:0000259" key="2">
    <source>
        <dbReference type="Pfam" id="PF01551"/>
    </source>
</evidence>
<dbReference type="InterPro" id="IPR016047">
    <property type="entry name" value="M23ase_b-sheet_dom"/>
</dbReference>
<dbReference type="FunFam" id="2.70.70.10:FF:000006">
    <property type="entry name" value="M23 family peptidase"/>
    <property type="match status" value="1"/>
</dbReference>
<feature type="compositionally biased region" description="Low complexity" evidence="1">
    <location>
        <begin position="108"/>
        <end position="128"/>
    </location>
</feature>
<feature type="domain" description="M23ase beta-sheet core" evidence="2">
    <location>
        <begin position="210"/>
        <end position="305"/>
    </location>
</feature>
<dbReference type="PANTHER" id="PTHR21666:SF270">
    <property type="entry name" value="MUREIN HYDROLASE ACTIVATOR ENVC"/>
    <property type="match status" value="1"/>
</dbReference>
<dbReference type="InterPro" id="IPR011055">
    <property type="entry name" value="Dup_hybrid_motif"/>
</dbReference>
<dbReference type="RefSeq" id="WP_235023109.1">
    <property type="nucleotide sequence ID" value="NZ_FCOJ02000001.1"/>
</dbReference>
<keyword evidence="4" id="KW-1185">Reference proteome</keyword>
<comment type="caution">
    <text evidence="3">The sequence shown here is derived from an EMBL/GenBank/DDBJ whole genome shotgun (WGS) entry which is preliminary data.</text>
</comment>
<dbReference type="STRING" id="1777143.AWB82_00028"/>
<dbReference type="Proteomes" id="UP000054596">
    <property type="component" value="Unassembled WGS sequence"/>
</dbReference>
<gene>
    <name evidence="3" type="ORF">AWB82_00028</name>
</gene>
<dbReference type="SUPFAM" id="SSF51261">
    <property type="entry name" value="Duplicated hybrid motif"/>
    <property type="match status" value="1"/>
</dbReference>
<evidence type="ECO:0000313" key="3">
    <source>
        <dbReference type="EMBL" id="SAK39055.1"/>
    </source>
</evidence>
<dbReference type="EMBL" id="FCOJ02000001">
    <property type="protein sequence ID" value="SAK39055.1"/>
    <property type="molecule type" value="Genomic_DNA"/>
</dbReference>
<protein>
    <submittedName>
        <fullName evidence="3">Peptidase M23B</fullName>
    </submittedName>
</protein>
<proteinExistence type="predicted"/>
<dbReference type="AlphaFoldDB" id="A0A157Z0F4"/>
<dbReference type="Gene3D" id="2.70.70.10">
    <property type="entry name" value="Glucose Permease (Domain IIA)"/>
    <property type="match status" value="1"/>
</dbReference>
<evidence type="ECO:0000313" key="4">
    <source>
        <dbReference type="Proteomes" id="UP000054596"/>
    </source>
</evidence>
<name>A0A157Z0F4_9BURK</name>
<sequence length="318" mass="33249">MASVVSRSKNDVYMVIRRGALRAIIGSACAAAALALAIGLALGHHNAQPLRARQEPARSSTVRPTAFPSPYSAAEFARLRAENASLDARAERLAAQLDTLSAFDQRLRAPSPRSTASRAVAATSARAPDSNAAGGPELPPRPCHAAGAPLDPQVPRGELDCLASTLGALEQGVARHEAAWEAFPGRRPLALGRNGSTFGNRLDPFTRQLRFHPGMDLVAPTGTPVLAAGAGRVIHAGPMPGYGNTVEIDHGNGFITRYAHASKIEVRVGQQVQPREPIAEVGSTGRSTGPHLHFEVRVGGQPVNPADYLALFASASSG</sequence>
<organism evidence="3 4">
    <name type="scientific">Caballeronia glebae</name>
    <dbReference type="NCBI Taxonomy" id="1777143"/>
    <lineage>
        <taxon>Bacteria</taxon>
        <taxon>Pseudomonadati</taxon>
        <taxon>Pseudomonadota</taxon>
        <taxon>Betaproteobacteria</taxon>
        <taxon>Burkholderiales</taxon>
        <taxon>Burkholderiaceae</taxon>
        <taxon>Caballeronia</taxon>
    </lineage>
</organism>